<accession>A0A074S001</accession>
<feature type="region of interest" description="Disordered" evidence="5">
    <location>
        <begin position="175"/>
        <end position="228"/>
    </location>
</feature>
<dbReference type="Gene3D" id="3.30.50.10">
    <property type="entry name" value="Erythroid Transcription Factor GATA-1, subunit A"/>
    <property type="match status" value="1"/>
</dbReference>
<reference evidence="7 8" key="1">
    <citation type="submission" date="2013-12" db="EMBL/GenBank/DDBJ databases">
        <authorList>
            <person name="Cubeta M."/>
            <person name="Pakala S."/>
            <person name="Fedorova N."/>
            <person name="Thomas E."/>
            <person name="Dean R."/>
            <person name="Jabaji S."/>
            <person name="Neate S."/>
            <person name="Toda T."/>
            <person name="Tavantzis S."/>
            <person name="Vilgalys R."/>
            <person name="Bharathan N."/>
            <person name="Pakala S."/>
            <person name="Losada L.S."/>
            <person name="Zafar N."/>
            <person name="Nierman W."/>
        </authorList>
    </citation>
    <scope>NUCLEOTIDE SEQUENCE [LARGE SCALE GENOMIC DNA]</scope>
    <source>
        <strain evidence="7 8">123E</strain>
    </source>
</reference>
<feature type="region of interest" description="Disordered" evidence="5">
    <location>
        <begin position="62"/>
        <end position="82"/>
    </location>
</feature>
<evidence type="ECO:0000259" key="6">
    <source>
        <dbReference type="PROSITE" id="PS50114"/>
    </source>
</evidence>
<dbReference type="PANTHER" id="PTHR45658">
    <property type="entry name" value="GATA TRANSCRIPTION FACTOR"/>
    <property type="match status" value="1"/>
</dbReference>
<dbReference type="SMART" id="SM00401">
    <property type="entry name" value="ZnF_GATA"/>
    <property type="match status" value="1"/>
</dbReference>
<feature type="compositionally biased region" description="Basic and acidic residues" evidence="5">
    <location>
        <begin position="366"/>
        <end position="377"/>
    </location>
</feature>
<dbReference type="HOGENOM" id="CLU_533343_0_0_1"/>
<dbReference type="InterPro" id="IPR051140">
    <property type="entry name" value="GATA_TF"/>
</dbReference>
<evidence type="ECO:0000256" key="3">
    <source>
        <dbReference type="ARBA" id="ARBA00022833"/>
    </source>
</evidence>
<comment type="caution">
    <text evidence="7">The sequence shown here is derived from an EMBL/GenBank/DDBJ whole genome shotgun (WGS) entry which is preliminary data.</text>
</comment>
<dbReference type="GO" id="GO:0043565">
    <property type="term" value="F:sequence-specific DNA binding"/>
    <property type="evidence" value="ECO:0007669"/>
    <property type="project" value="InterPro"/>
</dbReference>
<protein>
    <submittedName>
        <fullName evidence="7">GATA zinc finger protein</fullName>
    </submittedName>
</protein>
<dbReference type="Pfam" id="PF00320">
    <property type="entry name" value="GATA"/>
    <property type="match status" value="1"/>
</dbReference>
<dbReference type="EMBL" id="AZST01000275">
    <property type="protein sequence ID" value="KEP50213.1"/>
    <property type="molecule type" value="Genomic_DNA"/>
</dbReference>
<dbReference type="InterPro" id="IPR013088">
    <property type="entry name" value="Znf_NHR/GATA"/>
</dbReference>
<feature type="region of interest" description="Disordered" evidence="5">
    <location>
        <begin position="257"/>
        <end position="287"/>
    </location>
</feature>
<feature type="region of interest" description="Disordered" evidence="5">
    <location>
        <begin position="460"/>
        <end position="511"/>
    </location>
</feature>
<dbReference type="PROSITE" id="PS00344">
    <property type="entry name" value="GATA_ZN_FINGER_1"/>
    <property type="match status" value="1"/>
</dbReference>
<feature type="domain" description="GATA-type" evidence="6">
    <location>
        <begin position="280"/>
        <end position="315"/>
    </location>
</feature>
<keyword evidence="2 4" id="KW-0863">Zinc-finger</keyword>
<evidence type="ECO:0000256" key="5">
    <source>
        <dbReference type="SAM" id="MobiDB-lite"/>
    </source>
</evidence>
<dbReference type="SUPFAM" id="SSF57716">
    <property type="entry name" value="Glucocorticoid receptor-like (DNA-binding domain)"/>
    <property type="match status" value="1"/>
</dbReference>
<evidence type="ECO:0000313" key="8">
    <source>
        <dbReference type="Proteomes" id="UP000027456"/>
    </source>
</evidence>
<gene>
    <name evidence="7" type="ORF">V565_084370</name>
</gene>
<feature type="region of interest" description="Disordered" evidence="5">
    <location>
        <begin position="1"/>
        <end position="40"/>
    </location>
</feature>
<dbReference type="InterPro" id="IPR000679">
    <property type="entry name" value="Znf_GATA"/>
</dbReference>
<feature type="region of interest" description="Disordered" evidence="5">
    <location>
        <begin position="355"/>
        <end position="432"/>
    </location>
</feature>
<dbReference type="GO" id="GO:0008270">
    <property type="term" value="F:zinc ion binding"/>
    <property type="evidence" value="ECO:0007669"/>
    <property type="project" value="UniProtKB-KW"/>
</dbReference>
<evidence type="ECO:0000256" key="4">
    <source>
        <dbReference type="PROSITE-ProRule" id="PRU00094"/>
    </source>
</evidence>
<dbReference type="OrthoDB" id="2162994at2759"/>
<proteinExistence type="predicted"/>
<feature type="compositionally biased region" description="Basic and acidic residues" evidence="5">
    <location>
        <begin position="391"/>
        <end position="406"/>
    </location>
</feature>
<dbReference type="GO" id="GO:0006355">
    <property type="term" value="P:regulation of DNA-templated transcription"/>
    <property type="evidence" value="ECO:0007669"/>
    <property type="project" value="InterPro"/>
</dbReference>
<sequence>MADYPDGRRSRFRKAVAARSELHTNRGANRTTGPPAWEDPILWQGRAQGLEPLSRAPRLGLASEGRDCSMNPSETQKAHGEQEADLCPMMELRLPPIRDLNLHDDMRQPAHPAPSQGPVVRDERLQKVLSLCQALCAFADHYASTPPPPGPPEIAQMVDRAVEVITILQEYKQAICPPSAPARPPKRPWEDTTDDIATPRSAPSPPVDRDSSPDSPPSPSNVALPAQESQMTVFDGQPERHSTMDDRAKAVAIRDMEDIRARRGQGNGSGKVKYKKRSRATPPGSCHSCEIGDTPEWRRGPDGQRTLCNACGLHYAKLVRKRDRIISSLPVGGEAPPPIDIAFLRRSARMAAENSALARSSAGRRRSADKDKSKAESHVAPSSKPTSTATDDGRRTWERRDREVEPTPHYAHPVVNSPTYSASSPTRPPALMPMTLPPPPQTRYAPGPAAMNYGPSFQPYIQSGPAPHHPYQMGPPPPGSSWSYDHAHPHHPPGPGPSHWGGDRYMPPHPR</sequence>
<evidence type="ECO:0000256" key="1">
    <source>
        <dbReference type="ARBA" id="ARBA00022723"/>
    </source>
</evidence>
<dbReference type="CDD" id="cd00202">
    <property type="entry name" value="ZnF_GATA"/>
    <property type="match status" value="1"/>
</dbReference>
<dbReference type="PROSITE" id="PS50114">
    <property type="entry name" value="GATA_ZN_FINGER_2"/>
    <property type="match status" value="1"/>
</dbReference>
<dbReference type="Proteomes" id="UP000027456">
    <property type="component" value="Unassembled WGS sequence"/>
</dbReference>
<dbReference type="STRING" id="1423351.A0A074S001"/>
<dbReference type="AlphaFoldDB" id="A0A074S001"/>
<keyword evidence="3" id="KW-0862">Zinc</keyword>
<name>A0A074S001_9AGAM</name>
<evidence type="ECO:0000313" key="7">
    <source>
        <dbReference type="EMBL" id="KEP50213.1"/>
    </source>
</evidence>
<evidence type="ECO:0000256" key="2">
    <source>
        <dbReference type="ARBA" id="ARBA00022771"/>
    </source>
</evidence>
<keyword evidence="8" id="KW-1185">Reference proteome</keyword>
<organism evidence="7 8">
    <name type="scientific">Rhizoctonia solani 123E</name>
    <dbReference type="NCBI Taxonomy" id="1423351"/>
    <lineage>
        <taxon>Eukaryota</taxon>
        <taxon>Fungi</taxon>
        <taxon>Dikarya</taxon>
        <taxon>Basidiomycota</taxon>
        <taxon>Agaricomycotina</taxon>
        <taxon>Agaricomycetes</taxon>
        <taxon>Cantharellales</taxon>
        <taxon>Ceratobasidiaceae</taxon>
        <taxon>Rhizoctonia</taxon>
    </lineage>
</organism>
<keyword evidence="1" id="KW-0479">Metal-binding</keyword>